<feature type="region of interest" description="Disordered" evidence="4">
    <location>
        <begin position="39"/>
        <end position="73"/>
    </location>
</feature>
<reference evidence="5" key="1">
    <citation type="submission" date="2022-12" db="EMBL/GenBank/DDBJ databases">
        <authorList>
            <person name="Petersen C."/>
        </authorList>
    </citation>
    <scope>NUCLEOTIDE SEQUENCE</scope>
    <source>
        <strain evidence="5">IBT 29677</strain>
    </source>
</reference>
<dbReference type="Pfam" id="PF00366">
    <property type="entry name" value="Ribosomal_S17"/>
    <property type="match status" value="1"/>
</dbReference>
<comment type="caution">
    <text evidence="5">The sequence shown here is derived from an EMBL/GenBank/DDBJ whole genome shotgun (WGS) entry which is preliminary data.</text>
</comment>
<protein>
    <recommendedName>
        <fullName evidence="7">Nucleic acid-binding protein</fullName>
    </recommendedName>
</protein>
<evidence type="ECO:0000256" key="3">
    <source>
        <dbReference type="ARBA" id="ARBA00023274"/>
    </source>
</evidence>
<accession>A0A9W9VXG8</accession>
<evidence type="ECO:0000256" key="4">
    <source>
        <dbReference type="SAM" id="MobiDB-lite"/>
    </source>
</evidence>
<feature type="region of interest" description="Disordered" evidence="4">
    <location>
        <begin position="253"/>
        <end position="294"/>
    </location>
</feature>
<feature type="compositionally biased region" description="Basic and acidic residues" evidence="4">
    <location>
        <begin position="255"/>
        <end position="294"/>
    </location>
</feature>
<dbReference type="GO" id="GO:1990904">
    <property type="term" value="C:ribonucleoprotein complex"/>
    <property type="evidence" value="ECO:0007669"/>
    <property type="project" value="UniProtKB-KW"/>
</dbReference>
<keyword evidence="3" id="KW-0687">Ribonucleoprotein</keyword>
<dbReference type="OrthoDB" id="274752at2759"/>
<dbReference type="GeneID" id="81370340"/>
<dbReference type="AlphaFoldDB" id="A0A9W9VXG8"/>
<dbReference type="GO" id="GO:0006412">
    <property type="term" value="P:translation"/>
    <property type="evidence" value="ECO:0007669"/>
    <property type="project" value="InterPro"/>
</dbReference>
<dbReference type="Proteomes" id="UP001147747">
    <property type="component" value="Unassembled WGS sequence"/>
</dbReference>
<dbReference type="GO" id="GO:0005840">
    <property type="term" value="C:ribosome"/>
    <property type="evidence" value="ECO:0007669"/>
    <property type="project" value="UniProtKB-KW"/>
</dbReference>
<dbReference type="Gene3D" id="2.40.50.140">
    <property type="entry name" value="Nucleic acid-binding proteins"/>
    <property type="match status" value="1"/>
</dbReference>
<proteinExistence type="inferred from homology"/>
<gene>
    <name evidence="5" type="ORF">N7509_006723</name>
</gene>
<dbReference type="EMBL" id="JAPZBU010000008">
    <property type="protein sequence ID" value="KAJ5391233.1"/>
    <property type="molecule type" value="Genomic_DNA"/>
</dbReference>
<dbReference type="RefSeq" id="XP_056486911.1">
    <property type="nucleotide sequence ID" value="XM_056631360.1"/>
</dbReference>
<evidence type="ECO:0000313" key="6">
    <source>
        <dbReference type="Proteomes" id="UP001147747"/>
    </source>
</evidence>
<evidence type="ECO:0008006" key="7">
    <source>
        <dbReference type="Google" id="ProtNLM"/>
    </source>
</evidence>
<organism evidence="5 6">
    <name type="scientific">Penicillium cosmopolitanum</name>
    <dbReference type="NCBI Taxonomy" id="1131564"/>
    <lineage>
        <taxon>Eukaryota</taxon>
        <taxon>Fungi</taxon>
        <taxon>Dikarya</taxon>
        <taxon>Ascomycota</taxon>
        <taxon>Pezizomycotina</taxon>
        <taxon>Eurotiomycetes</taxon>
        <taxon>Eurotiomycetidae</taxon>
        <taxon>Eurotiales</taxon>
        <taxon>Aspergillaceae</taxon>
        <taxon>Penicillium</taxon>
    </lineage>
</organism>
<reference evidence="5" key="2">
    <citation type="journal article" date="2023" name="IMA Fungus">
        <title>Comparative genomic study of the Penicillium genus elucidates a diverse pangenome and 15 lateral gene transfer events.</title>
        <authorList>
            <person name="Petersen C."/>
            <person name="Sorensen T."/>
            <person name="Nielsen M.R."/>
            <person name="Sondergaard T.E."/>
            <person name="Sorensen J.L."/>
            <person name="Fitzpatrick D.A."/>
            <person name="Frisvad J.C."/>
            <person name="Nielsen K.L."/>
        </authorList>
    </citation>
    <scope>NUCLEOTIDE SEQUENCE</scope>
    <source>
        <strain evidence="5">IBT 29677</strain>
    </source>
</reference>
<evidence type="ECO:0000256" key="1">
    <source>
        <dbReference type="ARBA" id="ARBA00010254"/>
    </source>
</evidence>
<sequence length="294" mass="33501">MTPSQIFRAALPIRSIASPLTLARPTLLPSTYSLTQPLRHASTESASPKQHISPEEPTITSPPPSSNTAKPRLQKLQPPAELRKYAYAVKAGTVVSVGRMQGTVTVLHRHNAWDKHIRKFYPQETRFLVADPQNSLREGDVIEFSSGAPKSRHVSHVVERIVTPFATPIQDRPAVLSREERQAQREQSWAAKYLRRESRRLGEEIDIKQYTSNLVKEGVQYSDAELIRLYHANKDGARVGRIKSLVQQRTAAMKEAQRPEKERAREEWLQRKATWESHEAARQQAKQLEEARQE</sequence>
<evidence type="ECO:0000313" key="5">
    <source>
        <dbReference type="EMBL" id="KAJ5391233.1"/>
    </source>
</evidence>
<evidence type="ECO:0000256" key="2">
    <source>
        <dbReference type="ARBA" id="ARBA00022980"/>
    </source>
</evidence>
<dbReference type="SUPFAM" id="SSF50249">
    <property type="entry name" value="Nucleic acid-binding proteins"/>
    <property type="match status" value="1"/>
</dbReference>
<keyword evidence="2" id="KW-0689">Ribosomal protein</keyword>
<dbReference type="InterPro" id="IPR000266">
    <property type="entry name" value="Ribosomal_uS17"/>
</dbReference>
<name>A0A9W9VXG8_9EURO</name>
<comment type="similarity">
    <text evidence="1">Belongs to the universal ribosomal protein uS17 family.</text>
</comment>
<dbReference type="GO" id="GO:0003735">
    <property type="term" value="F:structural constituent of ribosome"/>
    <property type="evidence" value="ECO:0007669"/>
    <property type="project" value="InterPro"/>
</dbReference>
<dbReference type="InterPro" id="IPR012340">
    <property type="entry name" value="NA-bd_OB-fold"/>
</dbReference>
<keyword evidence="6" id="KW-1185">Reference proteome</keyword>